<evidence type="ECO:0000256" key="1">
    <source>
        <dbReference type="SAM" id="Phobius"/>
    </source>
</evidence>
<feature type="transmembrane region" description="Helical" evidence="1">
    <location>
        <begin position="239"/>
        <end position="260"/>
    </location>
</feature>
<protein>
    <submittedName>
        <fullName evidence="2">Uncharacterized protein</fullName>
    </submittedName>
</protein>
<accession>A0A9P5YWM9</accession>
<keyword evidence="1" id="KW-1133">Transmembrane helix</keyword>
<reference evidence="2" key="1">
    <citation type="submission" date="2020-11" db="EMBL/GenBank/DDBJ databases">
        <authorList>
            <consortium name="DOE Joint Genome Institute"/>
            <person name="Ahrendt S."/>
            <person name="Riley R."/>
            <person name="Andreopoulos W."/>
            <person name="Labutti K."/>
            <person name="Pangilinan J."/>
            <person name="Ruiz-Duenas F.J."/>
            <person name="Barrasa J.M."/>
            <person name="Sanchez-Garcia M."/>
            <person name="Camarero S."/>
            <person name="Miyauchi S."/>
            <person name="Serrano A."/>
            <person name="Linde D."/>
            <person name="Babiker R."/>
            <person name="Drula E."/>
            <person name="Ayuso-Fernandez I."/>
            <person name="Pacheco R."/>
            <person name="Padilla G."/>
            <person name="Ferreira P."/>
            <person name="Barriuso J."/>
            <person name="Kellner H."/>
            <person name="Castanera R."/>
            <person name="Alfaro M."/>
            <person name="Ramirez L."/>
            <person name="Pisabarro A.G."/>
            <person name="Kuo A."/>
            <person name="Tritt A."/>
            <person name="Lipzen A."/>
            <person name="He G."/>
            <person name="Yan M."/>
            <person name="Ng V."/>
            <person name="Cullen D."/>
            <person name="Martin F."/>
            <person name="Rosso M.-N."/>
            <person name="Henrissat B."/>
            <person name="Hibbett D."/>
            <person name="Martinez A.T."/>
            <person name="Grigoriev I.V."/>
        </authorList>
    </citation>
    <scope>NUCLEOTIDE SEQUENCE</scope>
    <source>
        <strain evidence="2">CIRM-BRFM 674</strain>
    </source>
</reference>
<sequence>MTFIQATLSNIFVVSTLWGFHIISLAFCMHALFTKKKGSSSKIKWGMVATAWILFSNATLDIALTFDHILHAFISATSFEDAETTLAISSWNTVTRSACVGLQTAIGDAVLIYRCWIVYSYSLLVITPSSALWFAMVGSAIWAIVLEGSLNVLFDAGPVIQAIRTFWSITIVLNIITTSLLAYRIWSIENTNKKHRLEVLDDPGGGTLKSIRNIIIESGLLYTLSAITAFGTYVGGSEYVYLTSGVQLQVVGIAFNLIIIRTTNLSRQTTSTSRIVNSGSRGPQTAHSIPLRFAHVTHEAGQAHSKTEVFNISSVETEVEQPAQSKARIES</sequence>
<keyword evidence="1" id="KW-0472">Membrane</keyword>
<feature type="transmembrane region" description="Helical" evidence="1">
    <location>
        <begin position="165"/>
        <end position="186"/>
    </location>
</feature>
<dbReference type="Proteomes" id="UP000807469">
    <property type="component" value="Unassembled WGS sequence"/>
</dbReference>
<feature type="transmembrane region" description="Helical" evidence="1">
    <location>
        <begin position="214"/>
        <end position="233"/>
    </location>
</feature>
<evidence type="ECO:0000313" key="3">
    <source>
        <dbReference type="Proteomes" id="UP000807469"/>
    </source>
</evidence>
<dbReference type="AlphaFoldDB" id="A0A9P5YWM9"/>
<name>A0A9P5YWM9_9AGAR</name>
<comment type="caution">
    <text evidence="2">The sequence shown here is derived from an EMBL/GenBank/DDBJ whole genome shotgun (WGS) entry which is preliminary data.</text>
</comment>
<proteinExistence type="predicted"/>
<organism evidence="2 3">
    <name type="scientific">Pholiota conissans</name>
    <dbReference type="NCBI Taxonomy" id="109636"/>
    <lineage>
        <taxon>Eukaryota</taxon>
        <taxon>Fungi</taxon>
        <taxon>Dikarya</taxon>
        <taxon>Basidiomycota</taxon>
        <taxon>Agaricomycotina</taxon>
        <taxon>Agaricomycetes</taxon>
        <taxon>Agaricomycetidae</taxon>
        <taxon>Agaricales</taxon>
        <taxon>Agaricineae</taxon>
        <taxon>Strophariaceae</taxon>
        <taxon>Pholiota</taxon>
    </lineage>
</organism>
<keyword evidence="3" id="KW-1185">Reference proteome</keyword>
<keyword evidence="1" id="KW-0812">Transmembrane</keyword>
<feature type="transmembrane region" description="Helical" evidence="1">
    <location>
        <begin position="12"/>
        <end position="33"/>
    </location>
</feature>
<feature type="transmembrane region" description="Helical" evidence="1">
    <location>
        <begin position="45"/>
        <end position="74"/>
    </location>
</feature>
<dbReference type="EMBL" id="MU155274">
    <property type="protein sequence ID" value="KAF9477027.1"/>
    <property type="molecule type" value="Genomic_DNA"/>
</dbReference>
<dbReference type="OrthoDB" id="3357408at2759"/>
<feature type="transmembrane region" description="Helical" evidence="1">
    <location>
        <begin position="123"/>
        <end position="145"/>
    </location>
</feature>
<gene>
    <name evidence="2" type="ORF">BDN70DRAFT_922883</name>
</gene>
<evidence type="ECO:0000313" key="2">
    <source>
        <dbReference type="EMBL" id="KAF9477027.1"/>
    </source>
</evidence>